<evidence type="ECO:0000313" key="2">
    <source>
        <dbReference type="Ensembl" id="ENSPTEP00000043380.1"/>
    </source>
</evidence>
<keyword evidence="1" id="KW-0732">Signal</keyword>
<dbReference type="Ensembl" id="ENSPTET00000057780.1">
    <property type="protein sequence ID" value="ENSPTEP00000043380.1"/>
    <property type="gene ID" value="ENSPTEG00000039512.1"/>
</dbReference>
<protein>
    <recommendedName>
        <fullName evidence="4">Secreted protein</fullName>
    </recommendedName>
</protein>
<reference evidence="2" key="1">
    <citation type="submission" date="2025-08" db="UniProtKB">
        <authorList>
            <consortium name="Ensembl"/>
        </authorList>
    </citation>
    <scope>IDENTIFICATION</scope>
</reference>
<reference evidence="2" key="2">
    <citation type="submission" date="2025-09" db="UniProtKB">
        <authorList>
            <consortium name="Ensembl"/>
        </authorList>
    </citation>
    <scope>IDENTIFICATION</scope>
</reference>
<feature type="chain" id="PRO_5033991320" description="Secreted protein" evidence="1">
    <location>
        <begin position="24"/>
        <end position="104"/>
    </location>
</feature>
<dbReference type="PROSITE" id="PS51257">
    <property type="entry name" value="PROKAR_LIPOPROTEIN"/>
    <property type="match status" value="1"/>
</dbReference>
<proteinExistence type="predicted"/>
<name>A0A8C9J090_9PRIM</name>
<sequence>MRVVSGMCVCVFLCSCHFKIALSSSFSSNEERCHVFTRPRSPLAGLPSPPSFTPACSALLRVRAYLLFQDSLLGFTKKGPGEIADLSFFKSTSSCFCLVHKFPC</sequence>
<feature type="signal peptide" evidence="1">
    <location>
        <begin position="1"/>
        <end position="23"/>
    </location>
</feature>
<accession>A0A8C9J090</accession>
<evidence type="ECO:0008006" key="4">
    <source>
        <dbReference type="Google" id="ProtNLM"/>
    </source>
</evidence>
<keyword evidence="3" id="KW-1185">Reference proteome</keyword>
<dbReference type="Proteomes" id="UP000694416">
    <property type="component" value="Unplaced"/>
</dbReference>
<evidence type="ECO:0000313" key="3">
    <source>
        <dbReference type="Proteomes" id="UP000694416"/>
    </source>
</evidence>
<dbReference type="AlphaFoldDB" id="A0A8C9J090"/>
<evidence type="ECO:0000256" key="1">
    <source>
        <dbReference type="SAM" id="SignalP"/>
    </source>
</evidence>
<organism evidence="2 3">
    <name type="scientific">Piliocolobus tephrosceles</name>
    <name type="common">Ugandan red Colobus</name>
    <dbReference type="NCBI Taxonomy" id="591936"/>
    <lineage>
        <taxon>Eukaryota</taxon>
        <taxon>Metazoa</taxon>
        <taxon>Chordata</taxon>
        <taxon>Craniata</taxon>
        <taxon>Vertebrata</taxon>
        <taxon>Euteleostomi</taxon>
        <taxon>Mammalia</taxon>
        <taxon>Eutheria</taxon>
        <taxon>Euarchontoglires</taxon>
        <taxon>Primates</taxon>
        <taxon>Haplorrhini</taxon>
        <taxon>Catarrhini</taxon>
        <taxon>Cercopithecidae</taxon>
        <taxon>Colobinae</taxon>
        <taxon>Piliocolobus</taxon>
    </lineage>
</organism>